<evidence type="ECO:0000256" key="3">
    <source>
        <dbReference type="ARBA" id="ARBA00022723"/>
    </source>
</evidence>
<keyword evidence="2 6" id="KW-0540">Nuclease</keyword>
<dbReference type="eggNOG" id="COG1848">
    <property type="taxonomic scope" value="Bacteria"/>
</dbReference>
<dbReference type="Pfam" id="PF01850">
    <property type="entry name" value="PIN"/>
    <property type="match status" value="1"/>
</dbReference>
<sequence length="132" mass="14292">MIYLDSCALVKLVVTEAETSALRAFLSAHAGYPQVTSLLARTEVVRAVRRATADDADLYKAAVTMLNRLDHIILDRPILDDAGAVADPLVRTLDAIHLAAARRLGDSLTAFVTYDRRLATAALDFGFPVRAP</sequence>
<dbReference type="InterPro" id="IPR029060">
    <property type="entry name" value="PIN-like_dom_sf"/>
</dbReference>
<dbReference type="HOGENOM" id="CLU_119496_0_1_11"/>
<keyword evidence="4 6" id="KW-0378">Hydrolase</keyword>
<keyword evidence="1 6" id="KW-1277">Toxin-antitoxin system</keyword>
<evidence type="ECO:0000313" key="9">
    <source>
        <dbReference type="Proteomes" id="UP000001549"/>
    </source>
</evidence>
<name>F8B1R6_9ACTN</name>
<dbReference type="STRING" id="656024.FsymDg_0881"/>
<feature type="domain" description="PIN" evidence="7">
    <location>
        <begin position="2"/>
        <end position="121"/>
    </location>
</feature>
<dbReference type="KEGG" id="fsy:FsymDg_0881"/>
<organism evidence="8 9">
    <name type="scientific">Candidatus Protofrankia datiscae</name>
    <dbReference type="NCBI Taxonomy" id="2716812"/>
    <lineage>
        <taxon>Bacteria</taxon>
        <taxon>Bacillati</taxon>
        <taxon>Actinomycetota</taxon>
        <taxon>Actinomycetes</taxon>
        <taxon>Frankiales</taxon>
        <taxon>Frankiaceae</taxon>
        <taxon>Protofrankia</taxon>
    </lineage>
</organism>
<evidence type="ECO:0000256" key="2">
    <source>
        <dbReference type="ARBA" id="ARBA00022722"/>
    </source>
</evidence>
<dbReference type="Proteomes" id="UP000001549">
    <property type="component" value="Chromosome"/>
</dbReference>
<keyword evidence="9" id="KW-1185">Reference proteome</keyword>
<evidence type="ECO:0000256" key="5">
    <source>
        <dbReference type="ARBA" id="ARBA00022842"/>
    </source>
</evidence>
<evidence type="ECO:0000256" key="6">
    <source>
        <dbReference type="HAMAP-Rule" id="MF_00265"/>
    </source>
</evidence>
<dbReference type="GO" id="GO:0000287">
    <property type="term" value="F:magnesium ion binding"/>
    <property type="evidence" value="ECO:0007669"/>
    <property type="project" value="UniProtKB-UniRule"/>
</dbReference>
<keyword evidence="6" id="KW-0800">Toxin</keyword>
<reference evidence="8 9" key="1">
    <citation type="submission" date="2011-05" db="EMBL/GenBank/DDBJ databases">
        <title>Complete sequence of chromosome of Frankia symbiont of Datisca glomerata.</title>
        <authorList>
            <consortium name="US DOE Joint Genome Institute"/>
            <person name="Lucas S."/>
            <person name="Han J."/>
            <person name="Lapidus A."/>
            <person name="Cheng J.-F."/>
            <person name="Goodwin L."/>
            <person name="Pitluck S."/>
            <person name="Peters L."/>
            <person name="Mikhailova N."/>
            <person name="Chertkov O."/>
            <person name="Teshima H."/>
            <person name="Han C."/>
            <person name="Tapia R."/>
            <person name="Land M."/>
            <person name="Hauser L."/>
            <person name="Kyrpides N."/>
            <person name="Ivanova N."/>
            <person name="Pagani I."/>
            <person name="Berry A."/>
            <person name="Pawlowski K."/>
            <person name="Persson T."/>
            <person name="Vanden Heuvel B."/>
            <person name="Benson D."/>
            <person name="Woyke T."/>
        </authorList>
    </citation>
    <scope>NUCLEOTIDE SEQUENCE [LARGE SCALE GENOMIC DNA]</scope>
    <source>
        <strain evidence="9">4085684</strain>
    </source>
</reference>
<accession>F8B1R6</accession>
<evidence type="ECO:0000259" key="7">
    <source>
        <dbReference type="Pfam" id="PF01850"/>
    </source>
</evidence>
<keyword evidence="3 6" id="KW-0479">Metal-binding</keyword>
<comment type="function">
    <text evidence="6">Toxic component of a toxin-antitoxin (TA) system. An RNase.</text>
</comment>
<dbReference type="HAMAP" id="MF_00265">
    <property type="entry name" value="VapC_Nob1"/>
    <property type="match status" value="1"/>
</dbReference>
<dbReference type="EMBL" id="CP002801">
    <property type="protein sequence ID" value="AEH08391.1"/>
    <property type="molecule type" value="Genomic_DNA"/>
</dbReference>
<comment type="similarity">
    <text evidence="6">Belongs to the PINc/VapC protein family.</text>
</comment>
<proteinExistence type="inferred from homology"/>
<keyword evidence="5 6" id="KW-0460">Magnesium</keyword>
<feature type="binding site" evidence="6">
    <location>
        <position position="94"/>
    </location>
    <ligand>
        <name>Mg(2+)</name>
        <dbReference type="ChEBI" id="CHEBI:18420"/>
    </ligand>
</feature>
<feature type="binding site" evidence="6">
    <location>
        <position position="5"/>
    </location>
    <ligand>
        <name>Mg(2+)</name>
        <dbReference type="ChEBI" id="CHEBI:18420"/>
    </ligand>
</feature>
<comment type="cofactor">
    <cofactor evidence="6">
        <name>Mg(2+)</name>
        <dbReference type="ChEBI" id="CHEBI:18420"/>
    </cofactor>
</comment>
<dbReference type="GO" id="GO:0090729">
    <property type="term" value="F:toxin activity"/>
    <property type="evidence" value="ECO:0007669"/>
    <property type="project" value="UniProtKB-KW"/>
</dbReference>
<dbReference type="AlphaFoldDB" id="F8B1R6"/>
<dbReference type="InterPro" id="IPR022907">
    <property type="entry name" value="VapC_family"/>
</dbReference>
<dbReference type="GO" id="GO:0004540">
    <property type="term" value="F:RNA nuclease activity"/>
    <property type="evidence" value="ECO:0007669"/>
    <property type="project" value="InterPro"/>
</dbReference>
<dbReference type="EC" id="3.1.-.-" evidence="6"/>
<evidence type="ECO:0000256" key="4">
    <source>
        <dbReference type="ARBA" id="ARBA00022801"/>
    </source>
</evidence>
<protein>
    <recommendedName>
        <fullName evidence="6">Ribonuclease VapC</fullName>
        <shortName evidence="6">RNase VapC</shortName>
        <ecNumber evidence="6">3.1.-.-</ecNumber>
    </recommendedName>
    <alternativeName>
        <fullName evidence="6">Toxin VapC</fullName>
    </alternativeName>
</protein>
<dbReference type="GO" id="GO:0016787">
    <property type="term" value="F:hydrolase activity"/>
    <property type="evidence" value="ECO:0007669"/>
    <property type="project" value="UniProtKB-KW"/>
</dbReference>
<dbReference type="CDD" id="cd09874">
    <property type="entry name" value="PIN_MT3492-like"/>
    <property type="match status" value="1"/>
</dbReference>
<evidence type="ECO:0000256" key="1">
    <source>
        <dbReference type="ARBA" id="ARBA00022649"/>
    </source>
</evidence>
<dbReference type="RefSeq" id="WP_013872369.1">
    <property type="nucleotide sequence ID" value="NC_015656.1"/>
</dbReference>
<dbReference type="InterPro" id="IPR002716">
    <property type="entry name" value="PIN_dom"/>
</dbReference>
<dbReference type="SUPFAM" id="SSF88723">
    <property type="entry name" value="PIN domain-like"/>
    <property type="match status" value="1"/>
</dbReference>
<gene>
    <name evidence="6" type="primary">vapC</name>
    <name evidence="8" type="ordered locus">FsymDg_0881</name>
</gene>
<dbReference type="Gene3D" id="3.40.50.1010">
    <property type="entry name" value="5'-nuclease"/>
    <property type="match status" value="1"/>
</dbReference>
<evidence type="ECO:0000313" key="8">
    <source>
        <dbReference type="EMBL" id="AEH08391.1"/>
    </source>
</evidence>